<protein>
    <recommendedName>
        <fullName evidence="3">Tetratricopeptide repeat protein</fullName>
    </recommendedName>
</protein>
<gene>
    <name evidence="1" type="ORF">FAB82_16595</name>
</gene>
<evidence type="ECO:0000313" key="2">
    <source>
        <dbReference type="Proteomes" id="UP000308760"/>
    </source>
</evidence>
<dbReference type="EMBL" id="STGY01000061">
    <property type="protein sequence ID" value="THV39828.1"/>
    <property type="molecule type" value="Genomic_DNA"/>
</dbReference>
<sequence>MQNAVPGGDEEEEAKVRESRFVIAQMLAAIGHLDEALTEFEAVRPLLAAAFGASSIQIRNLGKHIGRLREAARDGSQSQW</sequence>
<dbReference type="RefSeq" id="WP_136535657.1">
    <property type="nucleotide sequence ID" value="NZ_STGY01000061.1"/>
</dbReference>
<keyword evidence="2" id="KW-1185">Reference proteome</keyword>
<proteinExistence type="predicted"/>
<dbReference type="OrthoDB" id="9762169at2"/>
<comment type="caution">
    <text evidence="1">The sequence shown here is derived from an EMBL/GenBank/DDBJ whole genome shotgun (WGS) entry which is preliminary data.</text>
</comment>
<evidence type="ECO:0008006" key="3">
    <source>
        <dbReference type="Google" id="ProtNLM"/>
    </source>
</evidence>
<dbReference type="Proteomes" id="UP000308760">
    <property type="component" value="Unassembled WGS sequence"/>
</dbReference>
<accession>A0A4S8Q6L3</accession>
<reference evidence="1 2" key="2">
    <citation type="submission" date="2019-05" db="EMBL/GenBank/DDBJ databases">
        <title>Glycomyces buryatensis sp. nov.</title>
        <authorList>
            <person name="Nikitina E."/>
        </authorList>
    </citation>
    <scope>NUCLEOTIDE SEQUENCE [LARGE SCALE GENOMIC DNA]</scope>
    <source>
        <strain evidence="1 2">18</strain>
    </source>
</reference>
<dbReference type="AlphaFoldDB" id="A0A4S8Q6L3"/>
<reference evidence="2" key="1">
    <citation type="submission" date="2019-04" db="EMBL/GenBank/DDBJ databases">
        <title>Nocardioides xinjiangensis sp. nov.</title>
        <authorList>
            <person name="Liu S."/>
        </authorList>
    </citation>
    <scope>NUCLEOTIDE SEQUENCE [LARGE SCALE GENOMIC DNA]</scope>
    <source>
        <strain evidence="2">18</strain>
    </source>
</reference>
<evidence type="ECO:0000313" key="1">
    <source>
        <dbReference type="EMBL" id="THV39828.1"/>
    </source>
</evidence>
<name>A0A4S8Q6L3_9ACTN</name>
<organism evidence="1 2">
    <name type="scientific">Glycomyces buryatensis</name>
    <dbReference type="NCBI Taxonomy" id="2570927"/>
    <lineage>
        <taxon>Bacteria</taxon>
        <taxon>Bacillati</taxon>
        <taxon>Actinomycetota</taxon>
        <taxon>Actinomycetes</taxon>
        <taxon>Glycomycetales</taxon>
        <taxon>Glycomycetaceae</taxon>
        <taxon>Glycomyces</taxon>
    </lineage>
</organism>